<sequence length="62" mass="7523">MNKTINQYYIAKTLRMANYLAKKFNIIKVQTDKFNPNYKIFVFQDSLELRNYLEGYKCQKMS</sequence>
<accession>A0A6B4JJW6</accession>
<evidence type="ECO:0000313" key="2">
    <source>
        <dbReference type="Proteomes" id="UP000486903"/>
    </source>
</evidence>
<gene>
    <name evidence="1" type="ORF">FDG31_00660</name>
</gene>
<proteinExistence type="predicted"/>
<dbReference type="Proteomes" id="UP000486903">
    <property type="component" value="Unassembled WGS sequence"/>
</dbReference>
<name>A0A6B4JJW6_CLOBO</name>
<protein>
    <submittedName>
        <fullName evidence="1">Uncharacterized protein</fullName>
    </submittedName>
</protein>
<dbReference type="EMBL" id="SXFB01000001">
    <property type="protein sequence ID" value="NFV24694.1"/>
    <property type="molecule type" value="Genomic_DNA"/>
</dbReference>
<reference evidence="1 2" key="1">
    <citation type="submission" date="2019-04" db="EMBL/GenBank/DDBJ databases">
        <title>Genome sequencing of Clostridium botulinum Groups I-IV and Clostridium butyricum.</title>
        <authorList>
            <person name="Brunt J."/>
            <person name="Van Vliet A.H.M."/>
            <person name="Stringer S.C."/>
            <person name="Carter A.T."/>
            <person name="Peck M.W."/>
        </authorList>
    </citation>
    <scope>NUCLEOTIDE SEQUENCE [LARGE SCALE GENOMIC DNA]</scope>
    <source>
        <strain evidence="1 2">BL81</strain>
    </source>
</reference>
<comment type="caution">
    <text evidence="1">The sequence shown here is derived from an EMBL/GenBank/DDBJ whole genome shotgun (WGS) entry which is preliminary data.</text>
</comment>
<dbReference type="AlphaFoldDB" id="A0A6B4JJW6"/>
<evidence type="ECO:0000313" key="1">
    <source>
        <dbReference type="EMBL" id="NFV24694.1"/>
    </source>
</evidence>
<organism evidence="1 2">
    <name type="scientific">Clostridium botulinum</name>
    <dbReference type="NCBI Taxonomy" id="1491"/>
    <lineage>
        <taxon>Bacteria</taxon>
        <taxon>Bacillati</taxon>
        <taxon>Bacillota</taxon>
        <taxon>Clostridia</taxon>
        <taxon>Eubacteriales</taxon>
        <taxon>Clostridiaceae</taxon>
        <taxon>Clostridium</taxon>
    </lineage>
</organism>
<dbReference type="RefSeq" id="WP_003373093.1">
    <property type="nucleotide sequence ID" value="NZ_JACBBA010000001.1"/>
</dbReference>